<keyword evidence="2" id="KW-1185">Reference proteome</keyword>
<dbReference type="AlphaFoldDB" id="A0A1I1P998"/>
<protein>
    <recommendedName>
        <fullName evidence="3">DUF2332 domain-containing protein</fullName>
    </recommendedName>
</protein>
<evidence type="ECO:0008006" key="3">
    <source>
        <dbReference type="Google" id="ProtNLM"/>
    </source>
</evidence>
<sequence length="360" mass="38439">MGGPGQLVQNTRQQADACRHLGSPLYGGLLDRIADDIATGGPCARVLAGHEGSRVRDAVPLRLMGAVHGLVLAGHAPGLARYYPSAGGTAPQRPEDAWPALREAVAGHPGRIRRWLARPPQTNEPGRANLLIAGVLHALGGEERPVRLLELGASAGLNLRADRFRCTAPGHAWGPAGSPVRLDGAWRGPVPGWLSEGAARHPALTVVERRGCDPDPVDPLSFQGALALRAYVWPDQTERAARLSGALRIAAGVPAVVERTGAADFLSAVRLEPGTLTVVWHSVMRQYVPDEEWRRVEAELERLAAAATKEAGFAHIAFEPRRVRPLRGFLLSVRRDAGETAYPAEAAPHGLPAWTPVPVR</sequence>
<dbReference type="OrthoDB" id="8899077at2"/>
<evidence type="ECO:0000313" key="1">
    <source>
        <dbReference type="EMBL" id="SFD06407.1"/>
    </source>
</evidence>
<accession>A0A1I1P998</accession>
<name>A0A1I1P998_9ACTN</name>
<dbReference type="Proteomes" id="UP000199207">
    <property type="component" value="Unassembled WGS sequence"/>
</dbReference>
<dbReference type="Pfam" id="PF10094">
    <property type="entry name" value="DUF2332"/>
    <property type="match status" value="1"/>
</dbReference>
<gene>
    <name evidence="1" type="ORF">SAMN05421773_10950</name>
</gene>
<evidence type="ECO:0000313" key="2">
    <source>
        <dbReference type="Proteomes" id="UP000199207"/>
    </source>
</evidence>
<dbReference type="InterPro" id="IPR011200">
    <property type="entry name" value="UCP012608"/>
</dbReference>
<dbReference type="EMBL" id="FOLM01000009">
    <property type="protein sequence ID" value="SFD06407.1"/>
    <property type="molecule type" value="Genomic_DNA"/>
</dbReference>
<dbReference type="RefSeq" id="WP_093839693.1">
    <property type="nucleotide sequence ID" value="NZ_FOLM01000009.1"/>
</dbReference>
<organism evidence="1 2">
    <name type="scientific">Streptomyces aidingensis</name>
    <dbReference type="NCBI Taxonomy" id="910347"/>
    <lineage>
        <taxon>Bacteria</taxon>
        <taxon>Bacillati</taxon>
        <taxon>Actinomycetota</taxon>
        <taxon>Actinomycetes</taxon>
        <taxon>Kitasatosporales</taxon>
        <taxon>Streptomycetaceae</taxon>
        <taxon>Streptomyces</taxon>
    </lineage>
</organism>
<dbReference type="STRING" id="910347.SAMN05421773_10950"/>
<proteinExistence type="predicted"/>
<dbReference type="PIRSF" id="PIRSF012608">
    <property type="entry name" value="UCP012608"/>
    <property type="match status" value="1"/>
</dbReference>
<reference evidence="1 2" key="1">
    <citation type="submission" date="2016-10" db="EMBL/GenBank/DDBJ databases">
        <authorList>
            <person name="de Groot N.N."/>
        </authorList>
    </citation>
    <scope>NUCLEOTIDE SEQUENCE [LARGE SCALE GENOMIC DNA]</scope>
    <source>
        <strain evidence="1 2">CGMCC 4.5739</strain>
    </source>
</reference>